<sequence length="965" mass="104405">MKHTFLPIALSAVLLAAPAPALLAQANAINGTLRGTITDAAGAPVPGATVTIKNLNNGFTRELTTNDDGRYVAPDLPLGDYTVTANAPSFAPLTQAGIHLDAGTDLSLNETLKAGSVATTVEVSADAPLLEVTRTDLGRTISSVETQNLPLTSRNPYNFILFQPGVTGHPNAENGVPRTLNTNGLVDRVNYQLDGMVDTESDRYGLRLFAISDSYTDTVQTISNGFNPEFGNTAGIIYNVITPAGTNNLHGAVQYIWRPKAASSCPMGQNCVPGTAGYQPKPNLHVDDLVGRLGGPVVRNRFFLFGAYEHLKRGNPQANTVTLANQAALIALGVPASDFNTAPQVQRAQWVDVRGDFILNSKNNGFVRYNYFRNNYPFNTNVGGQFLLSAESDFQDRAHIIGAQLVSTLTPNLLNEFRGSWPYRNQQHFAGSATGPGPMITISGVVSGFGGTNAAGDKYQEKIPSFNDNISLNRGAHAFKFGVSFQKNNDTQLADVYTQYTFPTLAAYAAAKNGTNRFSYSTIAASIGKPGAGYQTVFFGFFAQDTWALTQKLSATYGVRYDQYRAPNGIANAPLAETRSFRVPMANFAPRLGLAYNAQPGLVLRLSGGLYYEATPTNSYYNPLYSNGLTNTGNLITSLTPSSGVAFPGTFSAANQAQFPTPTPYALTSRFKNEYTWNVDAQVEQQLAKGDSLRIGYVLSNGRNLQFLRNSNLINPTSFLADGRPVYSTAVNANTRANPAFNAISYIDIGNNSSYHALIAAYNHRFSAGLTSSANFAWSHAIDNTPEGNTYEFSNFIEDPSNPRRDRGNSSINRPIGFNTSTVYQPTTHFANKYVRGLFNDNNFALLVNATSGDQQNLVTGTLLNNDPRSGGQQRPLFVARNTLRTPKIVQADLRYTRTFVTIAERVKPQIFVEANNLLNRSNFTTINTNATVNAAGVITGQPSLLPVSSVLEARILQFGARIDF</sequence>
<evidence type="ECO:0000313" key="11">
    <source>
        <dbReference type="Proteomes" id="UP001634747"/>
    </source>
</evidence>
<evidence type="ECO:0000256" key="5">
    <source>
        <dbReference type="ARBA" id="ARBA00022729"/>
    </source>
</evidence>
<feature type="domain" description="TonB-dependent transporter Oar-like beta-barrel" evidence="9">
    <location>
        <begin position="242"/>
        <end position="327"/>
    </location>
</feature>
<keyword evidence="3" id="KW-1134">Transmembrane beta strand</keyword>
<gene>
    <name evidence="10" type="ORF">ACK2TP_15540</name>
</gene>
<feature type="signal peptide" evidence="8">
    <location>
        <begin position="1"/>
        <end position="21"/>
    </location>
</feature>
<feature type="chain" id="PRO_5046835455" evidence="8">
    <location>
        <begin position="22"/>
        <end position="965"/>
    </location>
</feature>
<comment type="caution">
    <text evidence="10">The sequence shown here is derived from an EMBL/GenBank/DDBJ whole genome shotgun (WGS) entry which is preliminary data.</text>
</comment>
<reference evidence="10 11" key="1">
    <citation type="submission" date="2024-12" db="EMBL/GenBank/DDBJ databases">
        <authorList>
            <person name="Lee Y."/>
        </authorList>
    </citation>
    <scope>NUCLEOTIDE SEQUENCE [LARGE SCALE GENOMIC DNA]</scope>
    <source>
        <strain evidence="10 11">03SUJ4</strain>
    </source>
</reference>
<dbReference type="InterPro" id="IPR039426">
    <property type="entry name" value="TonB-dep_rcpt-like"/>
</dbReference>
<evidence type="ECO:0000256" key="4">
    <source>
        <dbReference type="ARBA" id="ARBA00022692"/>
    </source>
</evidence>
<dbReference type="Proteomes" id="UP001634747">
    <property type="component" value="Unassembled WGS sequence"/>
</dbReference>
<evidence type="ECO:0000256" key="3">
    <source>
        <dbReference type="ARBA" id="ARBA00022452"/>
    </source>
</evidence>
<evidence type="ECO:0000313" key="10">
    <source>
        <dbReference type="EMBL" id="MFN2977184.1"/>
    </source>
</evidence>
<keyword evidence="2" id="KW-0813">Transport</keyword>
<dbReference type="InterPro" id="IPR008969">
    <property type="entry name" value="CarboxyPept-like_regulatory"/>
</dbReference>
<keyword evidence="5 8" id="KW-0732">Signal</keyword>
<dbReference type="RefSeq" id="WP_263414645.1">
    <property type="nucleotide sequence ID" value="NZ_BAABBH010000001.1"/>
</dbReference>
<dbReference type="InterPro" id="IPR036942">
    <property type="entry name" value="Beta-barrel_TonB_sf"/>
</dbReference>
<organism evidence="10 11">
    <name type="scientific">Terriglobus aquaticus</name>
    <dbReference type="NCBI Taxonomy" id="940139"/>
    <lineage>
        <taxon>Bacteria</taxon>
        <taxon>Pseudomonadati</taxon>
        <taxon>Acidobacteriota</taxon>
        <taxon>Terriglobia</taxon>
        <taxon>Terriglobales</taxon>
        <taxon>Acidobacteriaceae</taxon>
        <taxon>Terriglobus</taxon>
    </lineage>
</organism>
<dbReference type="SUPFAM" id="SSF49464">
    <property type="entry name" value="Carboxypeptidase regulatory domain-like"/>
    <property type="match status" value="1"/>
</dbReference>
<dbReference type="Pfam" id="PF13620">
    <property type="entry name" value="CarboxypepD_reg"/>
    <property type="match status" value="1"/>
</dbReference>
<dbReference type="Gene3D" id="2.60.40.1120">
    <property type="entry name" value="Carboxypeptidase-like, regulatory domain"/>
    <property type="match status" value="1"/>
</dbReference>
<dbReference type="PANTHER" id="PTHR30069:SF29">
    <property type="entry name" value="HEMOGLOBIN AND HEMOGLOBIN-HAPTOGLOBIN-BINDING PROTEIN 1-RELATED"/>
    <property type="match status" value="1"/>
</dbReference>
<name>A0ABW9KRQ4_9BACT</name>
<protein>
    <submittedName>
        <fullName evidence="10">TonB-dependent receptor domain-containing protein</fullName>
    </submittedName>
</protein>
<dbReference type="Gene3D" id="2.40.170.20">
    <property type="entry name" value="TonB-dependent receptor, beta-barrel domain"/>
    <property type="match status" value="1"/>
</dbReference>
<comment type="subcellular location">
    <subcellularLocation>
        <location evidence="1">Cell outer membrane</location>
        <topology evidence="1">Multi-pass membrane protein</topology>
    </subcellularLocation>
</comment>
<dbReference type="EMBL" id="JBJYXY010000001">
    <property type="protein sequence ID" value="MFN2977184.1"/>
    <property type="molecule type" value="Genomic_DNA"/>
</dbReference>
<evidence type="ECO:0000256" key="1">
    <source>
        <dbReference type="ARBA" id="ARBA00004571"/>
    </source>
</evidence>
<evidence type="ECO:0000256" key="2">
    <source>
        <dbReference type="ARBA" id="ARBA00022448"/>
    </source>
</evidence>
<keyword evidence="6" id="KW-0472">Membrane</keyword>
<dbReference type="PANTHER" id="PTHR30069">
    <property type="entry name" value="TONB-DEPENDENT OUTER MEMBRANE RECEPTOR"/>
    <property type="match status" value="1"/>
</dbReference>
<dbReference type="InterPro" id="IPR057601">
    <property type="entry name" value="Oar-like_b-barrel"/>
</dbReference>
<accession>A0ABW9KRQ4</accession>
<feature type="domain" description="TonB-dependent transporter Oar-like beta-barrel" evidence="9">
    <location>
        <begin position="879"/>
        <end position="942"/>
    </location>
</feature>
<dbReference type="SUPFAM" id="SSF56935">
    <property type="entry name" value="Porins"/>
    <property type="match status" value="1"/>
</dbReference>
<evidence type="ECO:0000256" key="6">
    <source>
        <dbReference type="ARBA" id="ARBA00023136"/>
    </source>
</evidence>
<keyword evidence="7" id="KW-0998">Cell outer membrane</keyword>
<dbReference type="Pfam" id="PF25183">
    <property type="entry name" value="OMP_b-brl_4"/>
    <property type="match status" value="3"/>
</dbReference>
<evidence type="ECO:0000256" key="8">
    <source>
        <dbReference type="SAM" id="SignalP"/>
    </source>
</evidence>
<feature type="domain" description="TonB-dependent transporter Oar-like beta-barrel" evidence="9">
    <location>
        <begin position="339"/>
        <end position="876"/>
    </location>
</feature>
<keyword evidence="10" id="KW-0675">Receptor</keyword>
<proteinExistence type="predicted"/>
<evidence type="ECO:0000256" key="7">
    <source>
        <dbReference type="ARBA" id="ARBA00023237"/>
    </source>
</evidence>
<evidence type="ECO:0000259" key="9">
    <source>
        <dbReference type="Pfam" id="PF25183"/>
    </source>
</evidence>
<keyword evidence="4" id="KW-0812">Transmembrane</keyword>
<keyword evidence="11" id="KW-1185">Reference proteome</keyword>